<organism evidence="2 3">
    <name type="scientific">Eragrostis curvula</name>
    <name type="common">weeping love grass</name>
    <dbReference type="NCBI Taxonomy" id="38414"/>
    <lineage>
        <taxon>Eukaryota</taxon>
        <taxon>Viridiplantae</taxon>
        <taxon>Streptophyta</taxon>
        <taxon>Embryophyta</taxon>
        <taxon>Tracheophyta</taxon>
        <taxon>Spermatophyta</taxon>
        <taxon>Magnoliopsida</taxon>
        <taxon>Liliopsida</taxon>
        <taxon>Poales</taxon>
        <taxon>Poaceae</taxon>
        <taxon>PACMAD clade</taxon>
        <taxon>Chloridoideae</taxon>
        <taxon>Eragrostideae</taxon>
        <taxon>Eragrostidinae</taxon>
        <taxon>Eragrostis</taxon>
    </lineage>
</organism>
<dbReference type="Pfam" id="PF22486">
    <property type="entry name" value="MATH_2"/>
    <property type="match status" value="1"/>
</dbReference>
<dbReference type="InterPro" id="IPR002083">
    <property type="entry name" value="MATH/TRAF_dom"/>
</dbReference>
<name>A0A5J9WNT8_9POAL</name>
<dbReference type="PROSITE" id="PS50144">
    <property type="entry name" value="MATH"/>
    <property type="match status" value="1"/>
</dbReference>
<evidence type="ECO:0000313" key="2">
    <source>
        <dbReference type="EMBL" id="TVU49783.1"/>
    </source>
</evidence>
<dbReference type="Gene3D" id="2.60.210.10">
    <property type="entry name" value="Apoptosis, Tumor Necrosis Factor Receptor Associated Protein 2, Chain A"/>
    <property type="match status" value="1"/>
</dbReference>
<dbReference type="Gramene" id="TVU49783">
    <property type="protein sequence ID" value="TVU49783"/>
    <property type="gene ID" value="EJB05_01119"/>
</dbReference>
<evidence type="ECO:0000259" key="1">
    <source>
        <dbReference type="PROSITE" id="PS50144"/>
    </source>
</evidence>
<protein>
    <recommendedName>
        <fullName evidence="1">MATH domain-containing protein</fullName>
    </recommendedName>
</protein>
<gene>
    <name evidence="2" type="ORF">EJB05_01119</name>
</gene>
<comment type="caution">
    <text evidence="2">The sequence shown here is derived from an EMBL/GenBank/DDBJ whole genome shotgun (WGS) entry which is preliminary data.</text>
</comment>
<dbReference type="Proteomes" id="UP000324897">
    <property type="component" value="Chromosome 6"/>
</dbReference>
<keyword evidence="3" id="KW-1185">Reference proteome</keyword>
<sequence length="82" mass="9440">MEKRAWLSSTFEAAGSSWRIAYSPYGNKQHPLDNDEYVSLYLQLDPDRARSDQVEMAKIKFSLLDQSILQLAIRELAIASQY</sequence>
<reference evidence="2 3" key="1">
    <citation type="journal article" date="2019" name="Sci. Rep.">
        <title>A high-quality genome of Eragrostis curvula grass provides insights into Poaceae evolution and supports new strategies to enhance forage quality.</title>
        <authorList>
            <person name="Carballo J."/>
            <person name="Santos B.A.C.M."/>
            <person name="Zappacosta D."/>
            <person name="Garbus I."/>
            <person name="Selva J.P."/>
            <person name="Gallo C.A."/>
            <person name="Diaz A."/>
            <person name="Albertini E."/>
            <person name="Caccamo M."/>
            <person name="Echenique V."/>
        </authorList>
    </citation>
    <scope>NUCLEOTIDE SEQUENCE [LARGE SCALE GENOMIC DNA]</scope>
    <source>
        <strain evidence="3">cv. Victoria</strain>
        <tissue evidence="2">Leaf</tissue>
    </source>
</reference>
<dbReference type="AlphaFoldDB" id="A0A5J9WNT8"/>
<dbReference type="EMBL" id="RWGY01000002">
    <property type="protein sequence ID" value="TVU49783.1"/>
    <property type="molecule type" value="Genomic_DNA"/>
</dbReference>
<dbReference type="InterPro" id="IPR008974">
    <property type="entry name" value="TRAF-like"/>
</dbReference>
<proteinExistence type="predicted"/>
<dbReference type="SUPFAM" id="SSF49599">
    <property type="entry name" value="TRAF domain-like"/>
    <property type="match status" value="1"/>
</dbReference>
<dbReference type="CDD" id="cd00121">
    <property type="entry name" value="MATH"/>
    <property type="match status" value="1"/>
</dbReference>
<accession>A0A5J9WNT8</accession>
<feature type="domain" description="MATH" evidence="1">
    <location>
        <begin position="1"/>
        <end position="82"/>
    </location>
</feature>
<feature type="non-terminal residue" evidence="2">
    <location>
        <position position="1"/>
    </location>
</feature>
<evidence type="ECO:0000313" key="3">
    <source>
        <dbReference type="Proteomes" id="UP000324897"/>
    </source>
</evidence>